<dbReference type="Proteomes" id="UP001139502">
    <property type="component" value="Unassembled WGS sequence"/>
</dbReference>
<dbReference type="CDD" id="cd06170">
    <property type="entry name" value="LuxR_C_like"/>
    <property type="match status" value="1"/>
</dbReference>
<evidence type="ECO:0000256" key="1">
    <source>
        <dbReference type="ARBA" id="ARBA00022553"/>
    </source>
</evidence>
<dbReference type="Pfam" id="PF00196">
    <property type="entry name" value="GerE"/>
    <property type="match status" value="1"/>
</dbReference>
<dbReference type="InterPro" id="IPR001789">
    <property type="entry name" value="Sig_transdc_resp-reg_receiver"/>
</dbReference>
<dbReference type="PROSITE" id="PS00622">
    <property type="entry name" value="HTH_LUXR_1"/>
    <property type="match status" value="1"/>
</dbReference>
<dbReference type="InterPro" id="IPR016032">
    <property type="entry name" value="Sig_transdc_resp-reg_C-effctor"/>
</dbReference>
<dbReference type="InterPro" id="IPR058245">
    <property type="entry name" value="NreC/VraR/RcsB-like_REC"/>
</dbReference>
<evidence type="ECO:0000256" key="2">
    <source>
        <dbReference type="ARBA" id="ARBA00023015"/>
    </source>
</evidence>
<accession>A0A9X2HB69</accession>
<dbReference type="Gene3D" id="3.40.50.2300">
    <property type="match status" value="1"/>
</dbReference>
<evidence type="ECO:0000256" key="3">
    <source>
        <dbReference type="ARBA" id="ARBA00023125"/>
    </source>
</evidence>
<evidence type="ECO:0000313" key="8">
    <source>
        <dbReference type="EMBL" id="MCP3424995.1"/>
    </source>
</evidence>
<name>A0A9X2HB69_9MICC</name>
<dbReference type="PANTHER" id="PTHR43214:SF24">
    <property type="entry name" value="TRANSCRIPTIONAL REGULATORY PROTEIN NARL-RELATED"/>
    <property type="match status" value="1"/>
</dbReference>
<dbReference type="RefSeq" id="WP_254164973.1">
    <property type="nucleotide sequence ID" value="NZ_JANAFB010000004.1"/>
</dbReference>
<keyword evidence="4" id="KW-0804">Transcription</keyword>
<keyword evidence="2" id="KW-0805">Transcription regulation</keyword>
<dbReference type="SUPFAM" id="SSF52172">
    <property type="entry name" value="CheY-like"/>
    <property type="match status" value="1"/>
</dbReference>
<dbReference type="PROSITE" id="PS50110">
    <property type="entry name" value="RESPONSE_REGULATORY"/>
    <property type="match status" value="1"/>
</dbReference>
<dbReference type="InterPro" id="IPR000792">
    <property type="entry name" value="Tscrpt_reg_LuxR_C"/>
</dbReference>
<keyword evidence="1 5" id="KW-0597">Phosphoprotein</keyword>
<evidence type="ECO:0000256" key="4">
    <source>
        <dbReference type="ARBA" id="ARBA00023163"/>
    </source>
</evidence>
<keyword evidence="9" id="KW-1185">Reference proteome</keyword>
<dbReference type="InterPro" id="IPR011006">
    <property type="entry name" value="CheY-like_superfamily"/>
</dbReference>
<dbReference type="EMBL" id="JANAFB010000004">
    <property type="protein sequence ID" value="MCP3424995.1"/>
    <property type="molecule type" value="Genomic_DNA"/>
</dbReference>
<dbReference type="GO" id="GO:0006355">
    <property type="term" value="P:regulation of DNA-templated transcription"/>
    <property type="evidence" value="ECO:0007669"/>
    <property type="project" value="InterPro"/>
</dbReference>
<dbReference type="PROSITE" id="PS50043">
    <property type="entry name" value="HTH_LUXR_2"/>
    <property type="match status" value="1"/>
</dbReference>
<dbReference type="InterPro" id="IPR039420">
    <property type="entry name" value="WalR-like"/>
</dbReference>
<organism evidence="8 9">
    <name type="scientific">Rothia santali</name>
    <dbReference type="NCBI Taxonomy" id="2949643"/>
    <lineage>
        <taxon>Bacteria</taxon>
        <taxon>Bacillati</taxon>
        <taxon>Actinomycetota</taxon>
        <taxon>Actinomycetes</taxon>
        <taxon>Micrococcales</taxon>
        <taxon>Micrococcaceae</taxon>
        <taxon>Rothia</taxon>
    </lineage>
</organism>
<feature type="domain" description="Response regulatory" evidence="7">
    <location>
        <begin position="3"/>
        <end position="119"/>
    </location>
</feature>
<evidence type="ECO:0000256" key="5">
    <source>
        <dbReference type="PROSITE-ProRule" id="PRU00169"/>
    </source>
</evidence>
<sequence>MIEVLIVDDQPLMAKALKVFVSGSEGMRVVGDASNGAEAIEQVRSLAPDVVVMDMQMPVMDGVEATRLITREFPRTRVLAVTTFSSEQYLVPALRAGASGYIVKDAEPDEVIAAIRGVNEGNGVIAPQVASDLIDAVRDASSGPLLPGMTVEHGLTERELAVVLSLAQGNSNAEIAAELYLAEATVKTHMGRVMDKWGVRDRVQVLIHAAQLGLVRIGV</sequence>
<dbReference type="SUPFAM" id="SSF46894">
    <property type="entry name" value="C-terminal effector domain of the bipartite response regulators"/>
    <property type="match status" value="1"/>
</dbReference>
<comment type="caution">
    <text evidence="8">The sequence shown here is derived from an EMBL/GenBank/DDBJ whole genome shotgun (WGS) entry which is preliminary data.</text>
</comment>
<dbReference type="Pfam" id="PF00072">
    <property type="entry name" value="Response_reg"/>
    <property type="match status" value="1"/>
</dbReference>
<evidence type="ECO:0000313" key="9">
    <source>
        <dbReference type="Proteomes" id="UP001139502"/>
    </source>
</evidence>
<feature type="modified residue" description="4-aspartylphosphate" evidence="5">
    <location>
        <position position="54"/>
    </location>
</feature>
<feature type="domain" description="HTH luxR-type" evidence="6">
    <location>
        <begin position="148"/>
        <end position="213"/>
    </location>
</feature>
<evidence type="ECO:0000259" key="7">
    <source>
        <dbReference type="PROSITE" id="PS50110"/>
    </source>
</evidence>
<keyword evidence="3" id="KW-0238">DNA-binding</keyword>
<dbReference type="SMART" id="SM00421">
    <property type="entry name" value="HTH_LUXR"/>
    <property type="match status" value="1"/>
</dbReference>
<dbReference type="GO" id="GO:0000160">
    <property type="term" value="P:phosphorelay signal transduction system"/>
    <property type="evidence" value="ECO:0007669"/>
    <property type="project" value="InterPro"/>
</dbReference>
<protein>
    <submittedName>
        <fullName evidence="8">Response regulator transcription factor</fullName>
    </submittedName>
</protein>
<dbReference type="SMART" id="SM00448">
    <property type="entry name" value="REC"/>
    <property type="match status" value="1"/>
</dbReference>
<dbReference type="GO" id="GO:0003677">
    <property type="term" value="F:DNA binding"/>
    <property type="evidence" value="ECO:0007669"/>
    <property type="project" value="UniProtKB-KW"/>
</dbReference>
<reference evidence="8" key="1">
    <citation type="submission" date="2022-06" db="EMBL/GenBank/DDBJ databases">
        <title>Rothia sp. isolated from sandalwood seedling.</title>
        <authorList>
            <person name="Tuikhar N."/>
            <person name="Kirdat K."/>
            <person name="Thorat V."/>
            <person name="Swetha P."/>
            <person name="Padma S."/>
            <person name="Sundararaj R."/>
            <person name="Yadav A."/>
        </authorList>
    </citation>
    <scope>NUCLEOTIDE SEQUENCE</scope>
    <source>
        <strain evidence="8">AR01</strain>
    </source>
</reference>
<evidence type="ECO:0000259" key="6">
    <source>
        <dbReference type="PROSITE" id="PS50043"/>
    </source>
</evidence>
<dbReference type="PRINTS" id="PR00038">
    <property type="entry name" value="HTHLUXR"/>
</dbReference>
<dbReference type="CDD" id="cd17535">
    <property type="entry name" value="REC_NarL-like"/>
    <property type="match status" value="1"/>
</dbReference>
<dbReference type="AlphaFoldDB" id="A0A9X2HB69"/>
<gene>
    <name evidence="8" type="ORF">NBM05_02845</name>
</gene>
<proteinExistence type="predicted"/>
<dbReference type="PANTHER" id="PTHR43214">
    <property type="entry name" value="TWO-COMPONENT RESPONSE REGULATOR"/>
    <property type="match status" value="1"/>
</dbReference>